<accession>A0A540KUX3</accession>
<dbReference type="FunFam" id="3.40.50.10140:FF:000007">
    <property type="entry name" value="Disease resistance protein (TIR-NBS-LRR class)"/>
    <property type="match status" value="1"/>
</dbReference>
<evidence type="ECO:0000256" key="4">
    <source>
        <dbReference type="ARBA" id="ARBA00047304"/>
    </source>
</evidence>
<keyword evidence="2" id="KW-0378">Hydrolase</keyword>
<dbReference type="SMART" id="SM00255">
    <property type="entry name" value="TIR"/>
    <property type="match status" value="1"/>
</dbReference>
<evidence type="ECO:0000313" key="6">
    <source>
        <dbReference type="EMBL" id="TQD78030.1"/>
    </source>
</evidence>
<keyword evidence="3" id="KW-0520">NAD</keyword>
<dbReference type="STRING" id="106549.A0A540KUX3"/>
<name>A0A540KUX3_MALBA</name>
<dbReference type="GO" id="GO:0061809">
    <property type="term" value="F:NAD+ nucleosidase activity, cyclic ADP-ribose generating"/>
    <property type="evidence" value="ECO:0007669"/>
    <property type="project" value="UniProtKB-EC"/>
</dbReference>
<dbReference type="EC" id="3.2.2.6" evidence="1"/>
<feature type="domain" description="TIR" evidence="5">
    <location>
        <begin position="14"/>
        <end position="159"/>
    </location>
</feature>
<dbReference type="PANTHER" id="PTHR32009:SF39">
    <property type="entry name" value="TIR DOMAIN-CONTAINING PROTEIN"/>
    <property type="match status" value="1"/>
</dbReference>
<dbReference type="InterPro" id="IPR035897">
    <property type="entry name" value="Toll_tir_struct_dom_sf"/>
</dbReference>
<evidence type="ECO:0000259" key="5">
    <source>
        <dbReference type="PROSITE" id="PS50104"/>
    </source>
</evidence>
<dbReference type="GO" id="GO:0007165">
    <property type="term" value="P:signal transduction"/>
    <property type="evidence" value="ECO:0007669"/>
    <property type="project" value="InterPro"/>
</dbReference>
<dbReference type="AlphaFoldDB" id="A0A540KUX3"/>
<evidence type="ECO:0000256" key="2">
    <source>
        <dbReference type="ARBA" id="ARBA00022801"/>
    </source>
</evidence>
<proteinExistence type="predicted"/>
<comment type="caution">
    <text evidence="6">The sequence shown here is derived from an EMBL/GenBank/DDBJ whole genome shotgun (WGS) entry which is preliminary data.</text>
</comment>
<dbReference type="Proteomes" id="UP000315295">
    <property type="component" value="Unassembled WGS sequence"/>
</dbReference>
<comment type="catalytic activity">
    <reaction evidence="4">
        <text>NAD(+) + H2O = ADP-D-ribose + nicotinamide + H(+)</text>
        <dbReference type="Rhea" id="RHEA:16301"/>
        <dbReference type="ChEBI" id="CHEBI:15377"/>
        <dbReference type="ChEBI" id="CHEBI:15378"/>
        <dbReference type="ChEBI" id="CHEBI:17154"/>
        <dbReference type="ChEBI" id="CHEBI:57540"/>
        <dbReference type="ChEBI" id="CHEBI:57967"/>
        <dbReference type="EC" id="3.2.2.6"/>
    </reaction>
    <physiologicalReaction direction="left-to-right" evidence="4">
        <dbReference type="Rhea" id="RHEA:16302"/>
    </physiologicalReaction>
</comment>
<dbReference type="Pfam" id="PF01582">
    <property type="entry name" value="TIR"/>
    <property type="match status" value="1"/>
</dbReference>
<dbReference type="EMBL" id="VIEB01000931">
    <property type="protein sequence ID" value="TQD78030.1"/>
    <property type="molecule type" value="Genomic_DNA"/>
</dbReference>
<organism evidence="6 7">
    <name type="scientific">Malus baccata</name>
    <name type="common">Siberian crab apple</name>
    <name type="synonym">Pyrus baccata</name>
    <dbReference type="NCBI Taxonomy" id="106549"/>
    <lineage>
        <taxon>Eukaryota</taxon>
        <taxon>Viridiplantae</taxon>
        <taxon>Streptophyta</taxon>
        <taxon>Embryophyta</taxon>
        <taxon>Tracheophyta</taxon>
        <taxon>Spermatophyta</taxon>
        <taxon>Magnoliopsida</taxon>
        <taxon>eudicotyledons</taxon>
        <taxon>Gunneridae</taxon>
        <taxon>Pentapetalae</taxon>
        <taxon>rosids</taxon>
        <taxon>fabids</taxon>
        <taxon>Rosales</taxon>
        <taxon>Rosaceae</taxon>
        <taxon>Amygdaloideae</taxon>
        <taxon>Maleae</taxon>
        <taxon>Malus</taxon>
    </lineage>
</organism>
<protein>
    <recommendedName>
        <fullName evidence="1">ADP-ribosyl cyclase/cyclic ADP-ribose hydrolase</fullName>
        <ecNumber evidence="1">3.2.2.6</ecNumber>
    </recommendedName>
</protein>
<gene>
    <name evidence="6" type="ORF">C1H46_036426</name>
</gene>
<dbReference type="SUPFAM" id="SSF52200">
    <property type="entry name" value="Toll/Interleukin receptor TIR domain"/>
    <property type="match status" value="1"/>
</dbReference>
<dbReference type="PANTHER" id="PTHR32009">
    <property type="entry name" value="TMV RESISTANCE PROTEIN N-LIKE"/>
    <property type="match status" value="1"/>
</dbReference>
<dbReference type="InterPro" id="IPR000157">
    <property type="entry name" value="TIR_dom"/>
</dbReference>
<keyword evidence="7" id="KW-1185">Reference proteome</keyword>
<evidence type="ECO:0000313" key="7">
    <source>
        <dbReference type="Proteomes" id="UP000315295"/>
    </source>
</evidence>
<evidence type="ECO:0000256" key="1">
    <source>
        <dbReference type="ARBA" id="ARBA00011982"/>
    </source>
</evidence>
<evidence type="ECO:0000256" key="3">
    <source>
        <dbReference type="ARBA" id="ARBA00023027"/>
    </source>
</evidence>
<reference evidence="6 7" key="1">
    <citation type="journal article" date="2019" name="G3 (Bethesda)">
        <title>Sequencing of a Wild Apple (Malus baccata) Genome Unravels the Differences Between Cultivated and Wild Apple Species Regarding Disease Resistance and Cold Tolerance.</title>
        <authorList>
            <person name="Chen X."/>
        </authorList>
    </citation>
    <scope>NUCLEOTIDE SEQUENCE [LARGE SCALE GENOMIC DNA]</scope>
    <source>
        <strain evidence="7">cv. Shandingzi</strain>
        <tissue evidence="6">Leaves</tissue>
    </source>
</reference>
<sequence>MDAFRDSSSSSYRCSYHAFLSFRGPDTRKGFTDHLYRALEQAGIHTFRDDDEIERGENIESELDKAIQESQISIIVFSKEYASSRWCLNELLKIMERRNTDRRHVVLPVFYDVDPSDVRKQSGSFAKAFARHEEMDKVELWKRALRDVASLAGMVLGDR</sequence>
<dbReference type="Gene3D" id="3.40.50.10140">
    <property type="entry name" value="Toll/interleukin-1 receptor homology (TIR) domain"/>
    <property type="match status" value="1"/>
</dbReference>
<dbReference type="PROSITE" id="PS50104">
    <property type="entry name" value="TIR"/>
    <property type="match status" value="1"/>
</dbReference>